<keyword evidence="3" id="KW-0238">DNA-binding</keyword>
<comment type="subcellular location">
    <subcellularLocation>
        <location evidence="1">Nucleus</location>
    </subcellularLocation>
</comment>
<evidence type="ECO:0000313" key="11">
    <source>
        <dbReference type="Proteomes" id="UP000594638"/>
    </source>
</evidence>
<evidence type="ECO:0000256" key="4">
    <source>
        <dbReference type="ARBA" id="ARBA00023163"/>
    </source>
</evidence>
<dbReference type="GO" id="GO:0005634">
    <property type="term" value="C:nucleus"/>
    <property type="evidence" value="ECO:0007669"/>
    <property type="project" value="UniProtKB-SubCell"/>
</dbReference>
<dbReference type="InterPro" id="IPR044810">
    <property type="entry name" value="WRKY_plant"/>
</dbReference>
<dbReference type="PROSITE" id="PS50811">
    <property type="entry name" value="WRKY"/>
    <property type="match status" value="1"/>
</dbReference>
<reference evidence="10 11" key="1">
    <citation type="submission" date="2019-12" db="EMBL/GenBank/DDBJ databases">
        <authorList>
            <person name="Alioto T."/>
            <person name="Alioto T."/>
            <person name="Gomez Garrido J."/>
        </authorList>
    </citation>
    <scope>NUCLEOTIDE SEQUENCE [LARGE SCALE GENOMIC DNA]</scope>
</reference>
<dbReference type="Proteomes" id="UP000594638">
    <property type="component" value="Unassembled WGS sequence"/>
</dbReference>
<dbReference type="InterPro" id="IPR003657">
    <property type="entry name" value="WRKY_dom"/>
</dbReference>
<dbReference type="Pfam" id="PF03106">
    <property type="entry name" value="WRKY"/>
    <property type="match status" value="1"/>
</dbReference>
<protein>
    <submittedName>
        <fullName evidence="10">Probable WRKY transcription factor 14</fullName>
    </submittedName>
</protein>
<dbReference type="FunFam" id="2.20.25.80:FF:000005">
    <property type="entry name" value="probable WRKY transcription factor 14"/>
    <property type="match status" value="1"/>
</dbReference>
<name>A0A8S0TSQ9_OLEEU</name>
<dbReference type="GO" id="GO:0000976">
    <property type="term" value="F:transcription cis-regulatory region binding"/>
    <property type="evidence" value="ECO:0007669"/>
    <property type="project" value="TreeGrafter"/>
</dbReference>
<feature type="compositionally biased region" description="Polar residues" evidence="8">
    <location>
        <begin position="291"/>
        <end position="312"/>
    </location>
</feature>
<dbReference type="Gramene" id="OE9A073834T1">
    <property type="protein sequence ID" value="OE9A073834C1"/>
    <property type="gene ID" value="OE9A073834"/>
</dbReference>
<keyword evidence="2" id="KW-0805">Transcription regulation</keyword>
<feature type="compositionally biased region" description="Polar residues" evidence="8">
    <location>
        <begin position="261"/>
        <end position="273"/>
    </location>
</feature>
<dbReference type="GO" id="GO:0003700">
    <property type="term" value="F:DNA-binding transcription factor activity"/>
    <property type="evidence" value="ECO:0007669"/>
    <property type="project" value="InterPro"/>
</dbReference>
<evidence type="ECO:0000313" key="10">
    <source>
        <dbReference type="EMBL" id="CAA3008466.1"/>
    </source>
</evidence>
<evidence type="ECO:0000256" key="8">
    <source>
        <dbReference type="SAM" id="MobiDB-lite"/>
    </source>
</evidence>
<keyword evidence="11" id="KW-1185">Reference proteome</keyword>
<organism evidence="10 11">
    <name type="scientific">Olea europaea subsp. europaea</name>
    <dbReference type="NCBI Taxonomy" id="158383"/>
    <lineage>
        <taxon>Eukaryota</taxon>
        <taxon>Viridiplantae</taxon>
        <taxon>Streptophyta</taxon>
        <taxon>Embryophyta</taxon>
        <taxon>Tracheophyta</taxon>
        <taxon>Spermatophyta</taxon>
        <taxon>Magnoliopsida</taxon>
        <taxon>eudicotyledons</taxon>
        <taxon>Gunneridae</taxon>
        <taxon>Pentapetalae</taxon>
        <taxon>asterids</taxon>
        <taxon>lamiids</taxon>
        <taxon>Lamiales</taxon>
        <taxon>Oleaceae</taxon>
        <taxon>Oleeae</taxon>
        <taxon>Olea</taxon>
    </lineage>
</organism>
<feature type="region of interest" description="Disordered" evidence="8">
    <location>
        <begin position="84"/>
        <end position="118"/>
    </location>
</feature>
<keyword evidence="4" id="KW-0804">Transcription</keyword>
<dbReference type="SMART" id="SM00774">
    <property type="entry name" value="WRKY"/>
    <property type="match status" value="1"/>
</dbReference>
<accession>A0A8S0TSQ9</accession>
<evidence type="ECO:0000256" key="6">
    <source>
        <dbReference type="ARBA" id="ARBA00059805"/>
    </source>
</evidence>
<dbReference type="SUPFAM" id="SSF118290">
    <property type="entry name" value="WRKY DNA-binding domain"/>
    <property type="match status" value="1"/>
</dbReference>
<dbReference type="InterPro" id="IPR036576">
    <property type="entry name" value="WRKY_dom_sf"/>
</dbReference>
<dbReference type="PANTHER" id="PTHR32096">
    <property type="entry name" value="WRKY TRANSCRIPTION FACTOR 30-RELATED-RELATED"/>
    <property type="match status" value="1"/>
</dbReference>
<comment type="caution">
    <text evidence="10">The sequence shown here is derived from an EMBL/GenBank/DDBJ whole genome shotgun (WGS) entry which is preliminary data.</text>
</comment>
<evidence type="ECO:0000256" key="3">
    <source>
        <dbReference type="ARBA" id="ARBA00023125"/>
    </source>
</evidence>
<feature type="domain" description="WRKY" evidence="9">
    <location>
        <begin position="196"/>
        <end position="262"/>
    </location>
</feature>
<dbReference type="AlphaFoldDB" id="A0A8S0TSQ9"/>
<evidence type="ECO:0000256" key="1">
    <source>
        <dbReference type="ARBA" id="ARBA00004123"/>
    </source>
</evidence>
<dbReference type="OrthoDB" id="1937086at2759"/>
<feature type="region of interest" description="Disordered" evidence="8">
    <location>
        <begin position="253"/>
        <end position="321"/>
    </location>
</feature>
<dbReference type="PANTHER" id="PTHR32096:SF18">
    <property type="entry name" value="DISEASE RESISTANCE PROTEIN RRS1B-RELATED"/>
    <property type="match status" value="1"/>
</dbReference>
<gene>
    <name evidence="10" type="ORF">OLEA9_A073834</name>
</gene>
<keyword evidence="5" id="KW-0539">Nucleus</keyword>
<evidence type="ECO:0000259" key="9">
    <source>
        <dbReference type="PROSITE" id="PS50811"/>
    </source>
</evidence>
<dbReference type="Gene3D" id="2.20.25.80">
    <property type="entry name" value="WRKY domain"/>
    <property type="match status" value="1"/>
</dbReference>
<comment type="similarity">
    <text evidence="7">Belongs to the WRKY group II-e family.</text>
</comment>
<evidence type="ECO:0000256" key="2">
    <source>
        <dbReference type="ARBA" id="ARBA00023015"/>
    </source>
</evidence>
<comment type="function">
    <text evidence="6">Transcription factor. Interacts specifically with the W box (5'-(T)TGAC[CT]-3'), a frequently occurring elicitor-responsive cis-acting element.</text>
</comment>
<evidence type="ECO:0000256" key="5">
    <source>
        <dbReference type="ARBA" id="ARBA00023242"/>
    </source>
</evidence>
<sequence>METTYQGDLADIVRASGGTIGSSNDSPEAPILKSDWQFPSIEIEEPIDDFGDPFSIMGDPLLHDIDNSLVPVSSFLNTGSAGGFRGSSGGGDGSGNNSILDDSRKKPPSIFSRMQISPNTKFPLLPPCDSPMGAAPLLVSNDHRISQKSFEGCLVENPDVGVQISSPRNTGIKRRKSQAKNVVCIPAPAPANSRPSGEIVPSDLWAWRKYGQKPIKGSPYPRGYYRCSSSKGCSARKQVERSRTDPNMLVITYTSEHNHPWPTQRNALAGSTRSQPSKNNSSAPKNSSSSDHQGQKSTNPKEINTENVSSPSVKERTDQDCNKKLETTIDIELSEGFRQIYEPAFSADDSNQAEDFFSELGDIEAEPLDLLFTQGLSGEEAEEDKTSNPFSFFN</sequence>
<feature type="compositionally biased region" description="Gly residues" evidence="8">
    <location>
        <begin position="84"/>
        <end position="94"/>
    </location>
</feature>
<dbReference type="EMBL" id="CACTIH010007298">
    <property type="protein sequence ID" value="CAA3008466.1"/>
    <property type="molecule type" value="Genomic_DNA"/>
</dbReference>
<proteinExistence type="inferred from homology"/>
<feature type="compositionally biased region" description="Low complexity" evidence="8">
    <location>
        <begin position="274"/>
        <end position="290"/>
    </location>
</feature>
<evidence type="ECO:0000256" key="7">
    <source>
        <dbReference type="ARBA" id="ARBA00060761"/>
    </source>
</evidence>